<proteinExistence type="predicted"/>
<organism evidence="1 2">
    <name type="scientific">Phaseolus coccineus</name>
    <name type="common">Scarlet runner bean</name>
    <name type="synonym">Phaseolus multiflorus</name>
    <dbReference type="NCBI Taxonomy" id="3886"/>
    <lineage>
        <taxon>Eukaryota</taxon>
        <taxon>Viridiplantae</taxon>
        <taxon>Streptophyta</taxon>
        <taxon>Embryophyta</taxon>
        <taxon>Tracheophyta</taxon>
        <taxon>Spermatophyta</taxon>
        <taxon>Magnoliopsida</taxon>
        <taxon>eudicotyledons</taxon>
        <taxon>Gunneridae</taxon>
        <taxon>Pentapetalae</taxon>
        <taxon>rosids</taxon>
        <taxon>fabids</taxon>
        <taxon>Fabales</taxon>
        <taxon>Fabaceae</taxon>
        <taxon>Papilionoideae</taxon>
        <taxon>50 kb inversion clade</taxon>
        <taxon>NPAAA clade</taxon>
        <taxon>indigoferoid/millettioid clade</taxon>
        <taxon>Phaseoleae</taxon>
        <taxon>Phaseolus</taxon>
    </lineage>
</organism>
<name>A0AAN9NHM7_PHACN</name>
<evidence type="ECO:0000313" key="2">
    <source>
        <dbReference type="Proteomes" id="UP001374584"/>
    </source>
</evidence>
<protein>
    <submittedName>
        <fullName evidence="1">Uncharacterized protein</fullName>
    </submittedName>
</protein>
<accession>A0AAN9NHM7</accession>
<reference evidence="1 2" key="1">
    <citation type="submission" date="2024-01" db="EMBL/GenBank/DDBJ databases">
        <title>The genomes of 5 underutilized Papilionoideae crops provide insights into root nodulation and disease resistanc.</title>
        <authorList>
            <person name="Jiang F."/>
        </authorList>
    </citation>
    <scope>NUCLEOTIDE SEQUENCE [LARGE SCALE GENOMIC DNA]</scope>
    <source>
        <strain evidence="1">JINMINGXINNONG_FW02</strain>
        <tissue evidence="1">Leaves</tissue>
    </source>
</reference>
<evidence type="ECO:0000313" key="1">
    <source>
        <dbReference type="EMBL" id="KAK7372805.1"/>
    </source>
</evidence>
<gene>
    <name evidence="1" type="ORF">VNO80_06193</name>
</gene>
<dbReference type="Proteomes" id="UP001374584">
    <property type="component" value="Unassembled WGS sequence"/>
</dbReference>
<dbReference type="AlphaFoldDB" id="A0AAN9NHM7"/>
<keyword evidence="2" id="KW-1185">Reference proteome</keyword>
<sequence length="75" mass="8589">MPTLKLLNLKAKLFEMAQDRDDTLVLEATKDEISQCFVEGFNEAIEQFKLVQPDIDKLVFDPFKSVIDGKIVDDK</sequence>
<dbReference type="EMBL" id="JAYMYR010000003">
    <property type="protein sequence ID" value="KAK7372805.1"/>
    <property type="molecule type" value="Genomic_DNA"/>
</dbReference>
<comment type="caution">
    <text evidence="1">The sequence shown here is derived from an EMBL/GenBank/DDBJ whole genome shotgun (WGS) entry which is preliminary data.</text>
</comment>